<keyword evidence="8 10" id="KW-0472">Membrane</keyword>
<dbReference type="EMBL" id="JALQCX010000005">
    <property type="protein sequence ID" value="MCK9812983.1"/>
    <property type="molecule type" value="Genomic_DNA"/>
</dbReference>
<comment type="caution">
    <text evidence="12">The sequence shown here is derived from an EMBL/GenBank/DDBJ whole genome shotgun (WGS) entry which is preliminary data.</text>
</comment>
<gene>
    <name evidence="12" type="ORF">M1B35_02145</name>
</gene>
<dbReference type="CDD" id="cd01948">
    <property type="entry name" value="EAL"/>
    <property type="match status" value="1"/>
</dbReference>
<evidence type="ECO:0000259" key="11">
    <source>
        <dbReference type="PROSITE" id="PS50883"/>
    </source>
</evidence>
<dbReference type="Proteomes" id="UP001155163">
    <property type="component" value="Unassembled WGS sequence"/>
</dbReference>
<evidence type="ECO:0000256" key="5">
    <source>
        <dbReference type="ARBA" id="ARBA00022692"/>
    </source>
</evidence>
<evidence type="ECO:0000256" key="4">
    <source>
        <dbReference type="ARBA" id="ARBA00022636"/>
    </source>
</evidence>
<dbReference type="Pfam" id="PF12792">
    <property type="entry name" value="CSS-motif"/>
    <property type="match status" value="1"/>
</dbReference>
<dbReference type="RefSeq" id="WP_268261101.1">
    <property type="nucleotide sequence ID" value="NZ_JALQCX010000005.1"/>
</dbReference>
<dbReference type="SUPFAM" id="SSF141868">
    <property type="entry name" value="EAL domain-like"/>
    <property type="match status" value="1"/>
</dbReference>
<dbReference type="PANTHER" id="PTHR33121">
    <property type="entry name" value="CYCLIC DI-GMP PHOSPHODIESTERASE PDEF"/>
    <property type="match status" value="1"/>
</dbReference>
<evidence type="ECO:0000313" key="12">
    <source>
        <dbReference type="EMBL" id="MCK9812983.1"/>
    </source>
</evidence>
<reference evidence="12 13" key="1">
    <citation type="journal article" date="2022" name="Int. J. Syst. Evol. Microbiol.">
        <title>Pseudomonas aegrilactucae sp. nov. and Pseudomonas morbosilactucae sp. nov., pathogens causing bacterial rot of lettuce in Japan.</title>
        <authorList>
            <person name="Sawada H."/>
            <person name="Fujikawa T."/>
            <person name="Satou M."/>
        </authorList>
    </citation>
    <scope>NUCLEOTIDE SEQUENCE [LARGE SCALE GENOMIC DNA]</scope>
    <source>
        <strain evidence="12 13">MAFF 302046</strain>
    </source>
</reference>
<keyword evidence="7 10" id="KW-1133">Transmembrane helix</keyword>
<evidence type="ECO:0000256" key="6">
    <source>
        <dbReference type="ARBA" id="ARBA00022801"/>
    </source>
</evidence>
<accession>A0ABT0JAR1</accession>
<evidence type="ECO:0000256" key="2">
    <source>
        <dbReference type="ARBA" id="ARBA00012282"/>
    </source>
</evidence>
<protein>
    <recommendedName>
        <fullName evidence="2">cyclic-guanylate-specific phosphodiesterase</fullName>
        <ecNumber evidence="2">3.1.4.52</ecNumber>
    </recommendedName>
</protein>
<proteinExistence type="predicted"/>
<dbReference type="InterPro" id="IPR050706">
    <property type="entry name" value="Cyclic-di-GMP_PDE-like"/>
</dbReference>
<evidence type="ECO:0000313" key="13">
    <source>
        <dbReference type="Proteomes" id="UP001155163"/>
    </source>
</evidence>
<keyword evidence="5 10" id="KW-0812">Transmembrane</keyword>
<reference evidence="12 13" key="2">
    <citation type="journal article" date="2023" name="Plant Pathol.">
        <title>Dismantling and reorganizing Pseudomonas marginalis sensu#lato.</title>
        <authorList>
            <person name="Sawada H."/>
            <person name="Fujikawa T."/>
            <person name="Satou M."/>
        </authorList>
    </citation>
    <scope>NUCLEOTIDE SEQUENCE [LARGE SCALE GENOMIC DNA]</scope>
    <source>
        <strain evidence="12 13">MAFF 302046</strain>
    </source>
</reference>
<evidence type="ECO:0000256" key="7">
    <source>
        <dbReference type="ARBA" id="ARBA00022989"/>
    </source>
</evidence>
<dbReference type="SMART" id="SM00052">
    <property type="entry name" value="EAL"/>
    <property type="match status" value="1"/>
</dbReference>
<dbReference type="EC" id="3.1.4.52" evidence="2"/>
<dbReference type="InterPro" id="IPR001633">
    <property type="entry name" value="EAL_dom"/>
</dbReference>
<feature type="transmembrane region" description="Helical" evidence="10">
    <location>
        <begin position="251"/>
        <end position="273"/>
    </location>
</feature>
<dbReference type="PROSITE" id="PS50883">
    <property type="entry name" value="EAL"/>
    <property type="match status" value="1"/>
</dbReference>
<evidence type="ECO:0000256" key="10">
    <source>
        <dbReference type="SAM" id="Phobius"/>
    </source>
</evidence>
<dbReference type="InterPro" id="IPR035919">
    <property type="entry name" value="EAL_sf"/>
</dbReference>
<sequence length="539" mass="60119">MPAPREPSRTWFHRPWLLATLAAVLSAGLLVVGSGVLAMHQARQRESQQMNAQGQRFLERLEQLFGQLREGLDELERQPLRECSGEMVAALQQVSFSYRFIYEAAYIDATQACSNWPRQDSLAAARAPDIRGPTYSYWLNTSTQPNENLAALMLGRGNFRVATSRGHLTDMVDLPAGSSLMVVLDHGTRAIPVLGLAQAWPPADAWPRNDHEALQLTPTQLIYRMPTRTPEYQLVLITPRASLQAEMLDDWWWLLPVSLVLSLFIGGLVYQLVRQRQSLGAELQGAVRRGELQVLYQPIFDLSSRHCVGAEALLRWRRPDGTLTSPDLFIPLAENTGQIRQITDFVLQRLLEQLGHLLRANPQLYISVNLAACDVMVPRIGLVMTRLLALHKVAARQIAFEVTERGLIDVVVARDNLQALRDLGHQVLIDDFGTGYCSLAYLQSLPVDCLKIDKAFIDALGHDAASSGVAPHIIRMAHALQLKVIAEGIEYEDQALLLSSEGVSYGQGWLFAHALSAVQFIELITRGRRLAPRRIDDEA</sequence>
<evidence type="ECO:0000256" key="1">
    <source>
        <dbReference type="ARBA" id="ARBA00004651"/>
    </source>
</evidence>
<name>A0ABT0JAR1_9PSED</name>
<dbReference type="PANTHER" id="PTHR33121:SF79">
    <property type="entry name" value="CYCLIC DI-GMP PHOSPHODIESTERASE PDED-RELATED"/>
    <property type="match status" value="1"/>
</dbReference>
<evidence type="ECO:0000256" key="8">
    <source>
        <dbReference type="ARBA" id="ARBA00023136"/>
    </source>
</evidence>
<dbReference type="Pfam" id="PF00563">
    <property type="entry name" value="EAL"/>
    <property type="match status" value="1"/>
</dbReference>
<feature type="domain" description="EAL" evidence="11">
    <location>
        <begin position="276"/>
        <end position="528"/>
    </location>
</feature>
<evidence type="ECO:0000256" key="3">
    <source>
        <dbReference type="ARBA" id="ARBA00022475"/>
    </source>
</evidence>
<keyword evidence="6" id="KW-0378">Hydrolase</keyword>
<evidence type="ECO:0000256" key="9">
    <source>
        <dbReference type="ARBA" id="ARBA00034290"/>
    </source>
</evidence>
<keyword evidence="13" id="KW-1185">Reference proteome</keyword>
<dbReference type="InterPro" id="IPR024744">
    <property type="entry name" value="CSS-motif_dom"/>
</dbReference>
<keyword evidence="3" id="KW-1003">Cell membrane</keyword>
<keyword evidence="4" id="KW-0973">c-di-GMP</keyword>
<comment type="catalytic activity">
    <reaction evidence="9">
        <text>3',3'-c-di-GMP + H2O = 5'-phosphoguanylyl(3'-&gt;5')guanosine + H(+)</text>
        <dbReference type="Rhea" id="RHEA:24902"/>
        <dbReference type="ChEBI" id="CHEBI:15377"/>
        <dbReference type="ChEBI" id="CHEBI:15378"/>
        <dbReference type="ChEBI" id="CHEBI:58754"/>
        <dbReference type="ChEBI" id="CHEBI:58805"/>
        <dbReference type="EC" id="3.1.4.52"/>
    </reaction>
</comment>
<organism evidence="12 13">
    <name type="scientific">Pseudomonas morbosilactucae</name>
    <dbReference type="NCBI Taxonomy" id="2938197"/>
    <lineage>
        <taxon>Bacteria</taxon>
        <taxon>Pseudomonadati</taxon>
        <taxon>Pseudomonadota</taxon>
        <taxon>Gammaproteobacteria</taxon>
        <taxon>Pseudomonadales</taxon>
        <taxon>Pseudomonadaceae</taxon>
        <taxon>Pseudomonas</taxon>
    </lineage>
</organism>
<comment type="subcellular location">
    <subcellularLocation>
        <location evidence="1">Cell membrane</location>
        <topology evidence="1">Multi-pass membrane protein</topology>
    </subcellularLocation>
</comment>
<dbReference type="Gene3D" id="3.20.20.450">
    <property type="entry name" value="EAL domain"/>
    <property type="match status" value="1"/>
</dbReference>